<keyword evidence="3 5" id="KW-1133">Transmembrane helix</keyword>
<evidence type="ECO:0000313" key="9">
    <source>
        <dbReference type="Proteomes" id="UP000437736"/>
    </source>
</evidence>
<keyword evidence="5" id="KW-0813">Transport</keyword>
<dbReference type="Proteomes" id="UP000437736">
    <property type="component" value="Unassembled WGS sequence"/>
</dbReference>
<dbReference type="PANTHER" id="PTHR43027:SF2">
    <property type="entry name" value="TRANSPORT PERMEASE PROTEIN"/>
    <property type="match status" value="1"/>
</dbReference>
<evidence type="ECO:0000256" key="2">
    <source>
        <dbReference type="ARBA" id="ARBA00022692"/>
    </source>
</evidence>
<feature type="transmembrane region" description="Helical" evidence="5">
    <location>
        <begin position="250"/>
        <end position="271"/>
    </location>
</feature>
<evidence type="ECO:0000256" key="5">
    <source>
        <dbReference type="RuleBase" id="RU361157"/>
    </source>
</evidence>
<feature type="transmembrane region" description="Helical" evidence="5">
    <location>
        <begin position="222"/>
        <end position="244"/>
    </location>
</feature>
<feature type="transmembrane region" description="Helical" evidence="5">
    <location>
        <begin position="138"/>
        <end position="162"/>
    </location>
</feature>
<sequence length="334" mass="35093">MGPPRGAVDGRDRRPGRGPARADRLGDRPRRRPRGPRGHPADPGGGLPRPDRRPPPLRRCSAPGGGVPMSTAAPSARVARPLVLTLTQLGYVNKAFWRNPARAFFTFVFPLMFLVIFTALLGNGTVPLGELRVKQSSYYVAAMAAFGVITACFNNLAIGMTFQRESGVLKRANGTPLPGPVFLGAQILHAMLVAVLLVVITAAFGHLAYGAHLPTGASLARFLVMLVVGAASFSALGLAMTPAIPNADAAAAVVNVAVLPLAFLSGIFIAFGNGVPDWILWVARIFPIRHFAVGLQAGFLGTPFAWSDVAIVAGWGLAGAAIAARFFSWEPHAG</sequence>
<feature type="transmembrane region" description="Helical" evidence="5">
    <location>
        <begin position="182"/>
        <end position="210"/>
    </location>
</feature>
<feature type="transmembrane region" description="Helical" evidence="5">
    <location>
        <begin position="278"/>
        <end position="299"/>
    </location>
</feature>
<comment type="similarity">
    <text evidence="5">Belongs to the ABC-2 integral membrane protein family.</text>
</comment>
<proteinExistence type="inferred from homology"/>
<keyword evidence="9" id="KW-1185">Reference proteome</keyword>
<feature type="region of interest" description="Disordered" evidence="6">
    <location>
        <begin position="1"/>
        <end position="73"/>
    </location>
</feature>
<dbReference type="Pfam" id="PF01061">
    <property type="entry name" value="ABC2_membrane"/>
    <property type="match status" value="1"/>
</dbReference>
<feature type="domain" description="ABC transmembrane type-2" evidence="7">
    <location>
        <begin position="101"/>
        <end position="330"/>
    </location>
</feature>
<keyword evidence="4 5" id="KW-0472">Membrane</keyword>
<dbReference type="InterPro" id="IPR013525">
    <property type="entry name" value="ABC2_TM"/>
</dbReference>
<organism evidence="8 9">
    <name type="scientific">Acidiferrimicrobium australe</name>
    <dbReference type="NCBI Taxonomy" id="2664430"/>
    <lineage>
        <taxon>Bacteria</taxon>
        <taxon>Bacillati</taxon>
        <taxon>Actinomycetota</taxon>
        <taxon>Acidimicrobiia</taxon>
        <taxon>Acidimicrobiales</taxon>
        <taxon>Acidimicrobiaceae</taxon>
        <taxon>Acidiferrimicrobium</taxon>
    </lineage>
</organism>
<evidence type="ECO:0000256" key="6">
    <source>
        <dbReference type="SAM" id="MobiDB-lite"/>
    </source>
</evidence>
<comment type="caution">
    <text evidence="8">The sequence shown here is derived from an EMBL/GenBank/DDBJ whole genome shotgun (WGS) entry which is preliminary data.</text>
</comment>
<evidence type="ECO:0000256" key="3">
    <source>
        <dbReference type="ARBA" id="ARBA00022989"/>
    </source>
</evidence>
<feature type="compositionally biased region" description="Basic and acidic residues" evidence="6">
    <location>
        <begin position="8"/>
        <end position="28"/>
    </location>
</feature>
<keyword evidence="2 5" id="KW-0812">Transmembrane</keyword>
<keyword evidence="5" id="KW-1003">Cell membrane</keyword>
<protein>
    <recommendedName>
        <fullName evidence="5">Transport permease protein</fullName>
    </recommendedName>
</protein>
<dbReference type="PANTHER" id="PTHR43027">
    <property type="entry name" value="DOXORUBICIN RESISTANCE ABC TRANSPORTER PERMEASE PROTEIN DRRC-RELATED"/>
    <property type="match status" value="1"/>
</dbReference>
<dbReference type="EMBL" id="WJHE01000263">
    <property type="protein sequence ID" value="MST32284.1"/>
    <property type="molecule type" value="Genomic_DNA"/>
</dbReference>
<evidence type="ECO:0000256" key="4">
    <source>
        <dbReference type="ARBA" id="ARBA00023136"/>
    </source>
</evidence>
<name>A0ABW9QRD2_9ACTN</name>
<evidence type="ECO:0000313" key="8">
    <source>
        <dbReference type="EMBL" id="MST32284.1"/>
    </source>
</evidence>
<dbReference type="InterPro" id="IPR052902">
    <property type="entry name" value="ABC-2_transporter"/>
</dbReference>
<gene>
    <name evidence="8" type="ORF">GHK86_06050</name>
</gene>
<evidence type="ECO:0000259" key="7">
    <source>
        <dbReference type="PROSITE" id="PS51012"/>
    </source>
</evidence>
<dbReference type="InterPro" id="IPR047817">
    <property type="entry name" value="ABC2_TM_bact-type"/>
</dbReference>
<reference evidence="8 9" key="1">
    <citation type="submission" date="2019-11" db="EMBL/GenBank/DDBJ databases">
        <title>Acidiferrimicrobium australis gen. nov., sp. nov., an acidophilic and obligately heterotrophic, member of the Actinobacteria that catalyses dissimilatory oxido- reduction of iron isolated from metal-rich acidic water in Chile.</title>
        <authorList>
            <person name="Gonzalez D."/>
            <person name="Huber K."/>
            <person name="Hedrich S."/>
            <person name="Rojas-Villalobos C."/>
            <person name="Quatrini R."/>
            <person name="Dinamarca M.A."/>
            <person name="Schwarz A."/>
            <person name="Canales C."/>
            <person name="Nancucheo I."/>
        </authorList>
    </citation>
    <scope>NUCLEOTIDE SEQUENCE [LARGE SCALE GENOMIC DNA]</scope>
    <source>
        <strain evidence="8 9">USS-CCA1</strain>
    </source>
</reference>
<evidence type="ECO:0000256" key="1">
    <source>
        <dbReference type="ARBA" id="ARBA00004141"/>
    </source>
</evidence>
<accession>A0ABW9QRD2</accession>
<comment type="subcellular location">
    <subcellularLocation>
        <location evidence="5">Cell membrane</location>
        <topology evidence="5">Multi-pass membrane protein</topology>
    </subcellularLocation>
    <subcellularLocation>
        <location evidence="1">Membrane</location>
        <topology evidence="1">Multi-pass membrane protein</topology>
    </subcellularLocation>
</comment>
<feature type="transmembrane region" description="Helical" evidence="5">
    <location>
        <begin position="103"/>
        <end position="126"/>
    </location>
</feature>
<dbReference type="PROSITE" id="PS51012">
    <property type="entry name" value="ABC_TM2"/>
    <property type="match status" value="1"/>
</dbReference>
<feature type="transmembrane region" description="Helical" evidence="5">
    <location>
        <begin position="305"/>
        <end position="327"/>
    </location>
</feature>